<feature type="compositionally biased region" description="Pro residues" evidence="1">
    <location>
        <begin position="478"/>
        <end position="506"/>
    </location>
</feature>
<evidence type="ECO:0000313" key="4">
    <source>
        <dbReference type="Proteomes" id="UP001291999"/>
    </source>
</evidence>
<name>A0ABU5KBJ6_9ACTN</name>
<dbReference type="Proteomes" id="UP001291999">
    <property type="component" value="Unassembled WGS sequence"/>
</dbReference>
<organism evidence="3 4">
    <name type="scientific">Nocardioides renjunii</name>
    <dbReference type="NCBI Taxonomy" id="3095075"/>
    <lineage>
        <taxon>Bacteria</taxon>
        <taxon>Bacillati</taxon>
        <taxon>Actinomycetota</taxon>
        <taxon>Actinomycetes</taxon>
        <taxon>Propionibacteriales</taxon>
        <taxon>Nocardioidaceae</taxon>
        <taxon>Nocardioides</taxon>
    </lineage>
</organism>
<feature type="region of interest" description="Disordered" evidence="1">
    <location>
        <begin position="466"/>
        <end position="533"/>
    </location>
</feature>
<dbReference type="Gene3D" id="2.60.120.380">
    <property type="match status" value="1"/>
</dbReference>
<dbReference type="EMBL" id="JAXQPW010000002">
    <property type="protein sequence ID" value="MDZ5661794.1"/>
    <property type="molecule type" value="Genomic_DNA"/>
</dbReference>
<protein>
    <submittedName>
        <fullName evidence="3">Zinc-dependent metalloprotease family protein</fullName>
    </submittedName>
</protein>
<keyword evidence="3" id="KW-0378">Hydrolase</keyword>
<keyword evidence="3" id="KW-0482">Metalloprotease</keyword>
<keyword evidence="3" id="KW-0645">Protease</keyword>
<reference evidence="3 4" key="1">
    <citation type="submission" date="2023-11" db="EMBL/GenBank/DDBJ databases">
        <title>Novel species in genus Nocardioides.</title>
        <authorList>
            <person name="Zhou H."/>
        </authorList>
    </citation>
    <scope>NUCLEOTIDE SEQUENCE [LARGE SCALE GENOMIC DNA]</scope>
    <source>
        <strain evidence="3 4">S-58</strain>
    </source>
</reference>
<dbReference type="RefSeq" id="WP_322424009.1">
    <property type="nucleotide sequence ID" value="NZ_JAXQPW010000002.1"/>
</dbReference>
<feature type="chain" id="PRO_5046866142" evidence="2">
    <location>
        <begin position="34"/>
        <end position="620"/>
    </location>
</feature>
<dbReference type="GO" id="GO:0008237">
    <property type="term" value="F:metallopeptidase activity"/>
    <property type="evidence" value="ECO:0007669"/>
    <property type="project" value="UniProtKB-KW"/>
</dbReference>
<evidence type="ECO:0000256" key="1">
    <source>
        <dbReference type="SAM" id="MobiDB-lite"/>
    </source>
</evidence>
<keyword evidence="4" id="KW-1185">Reference proteome</keyword>
<accession>A0ABU5KBJ6</accession>
<keyword evidence="2" id="KW-0732">Signal</keyword>
<evidence type="ECO:0000313" key="3">
    <source>
        <dbReference type="EMBL" id="MDZ5661794.1"/>
    </source>
</evidence>
<dbReference type="InterPro" id="IPR024079">
    <property type="entry name" value="MetalloPept_cat_dom_sf"/>
</dbReference>
<proteinExistence type="predicted"/>
<evidence type="ECO:0000256" key="2">
    <source>
        <dbReference type="SAM" id="SignalP"/>
    </source>
</evidence>
<sequence>MSDRSYRPSFVVRALVAVAVVGSSLATATAAEAGTVDDLACAVGSLTAPVRLDAALDSGVSAALVRVRNALTADELDHLVEDDSVWIDRCAQVFVVDEAAPEGERVVADAAPQQGVPDDVLDLSSRPGSARTIYLDFDGSTEAGTRWRSGEQIVSPAYSIDADRTTLSDVERAQVHLAWRVVSEDYAPFDVNVTTREPAASALTRSSATDPTYGMHVVVTPTNSVGAGCGCGGSAYVGVFGNPGGNNAQPAFIFTNGAGTGGDNLGQVISHEVGHTFGLSHDGTATSDYHVGAKGWAPIMGASYNRRASHWSSGEYAGADNVEDDVAIIARTAPLLADDHAGTRTGATRISTGTTTAGLITSRTDTDAFTFTADGPTTLEVAGPDGFSNLDVRLTVLDPLGRTVATVDPVADVASDQSMAATWAADLAPGSVTYTAVVDGVGHGDPAEPGRYSDYGSIGTYTVALRDGLPTPTANNPAPDPTQLPTQPPTQAPAPTPTPTSTPAPAQPTGQAPATAPSTPAPSPGTPAATHAGTGAAIGFATTSLPRARHGRKYHAEIRFTGPVSEARVDWRLPQGLTWRVVGDRIVITGTVRKRTVGRFATVLTAGDTSVRRQFRLVVR</sequence>
<gene>
    <name evidence="3" type="ORF">SFC79_08470</name>
</gene>
<dbReference type="SUPFAM" id="SSF55486">
    <property type="entry name" value="Metalloproteases ('zincins'), catalytic domain"/>
    <property type="match status" value="1"/>
</dbReference>
<feature type="compositionally biased region" description="Low complexity" evidence="1">
    <location>
        <begin position="507"/>
        <end position="518"/>
    </location>
</feature>
<dbReference type="Pfam" id="PF13688">
    <property type="entry name" value="Reprolysin_5"/>
    <property type="match status" value="1"/>
</dbReference>
<comment type="caution">
    <text evidence="3">The sequence shown here is derived from an EMBL/GenBank/DDBJ whole genome shotgun (WGS) entry which is preliminary data.</text>
</comment>
<dbReference type="Gene3D" id="3.40.390.10">
    <property type="entry name" value="Collagenase (Catalytic Domain)"/>
    <property type="match status" value="1"/>
</dbReference>
<feature type="signal peptide" evidence="2">
    <location>
        <begin position="1"/>
        <end position="33"/>
    </location>
</feature>